<evidence type="ECO:0000259" key="4">
    <source>
        <dbReference type="Pfam" id="PF13439"/>
    </source>
</evidence>
<keyword evidence="2 5" id="KW-0808">Transferase</keyword>
<evidence type="ECO:0000313" key="6">
    <source>
        <dbReference type="Proteomes" id="UP000502331"/>
    </source>
</evidence>
<dbReference type="Pfam" id="PF00534">
    <property type="entry name" value="Glycos_transf_1"/>
    <property type="match status" value="1"/>
</dbReference>
<dbReference type="RefSeq" id="WP_172512899.1">
    <property type="nucleotide sequence ID" value="NZ_CP032549.1"/>
</dbReference>
<evidence type="ECO:0000259" key="3">
    <source>
        <dbReference type="Pfam" id="PF00534"/>
    </source>
</evidence>
<dbReference type="InterPro" id="IPR028098">
    <property type="entry name" value="Glyco_trans_4-like_N"/>
</dbReference>
<feature type="domain" description="Glycosyltransferase subfamily 4-like N-terminal" evidence="4">
    <location>
        <begin position="73"/>
        <end position="147"/>
    </location>
</feature>
<evidence type="ECO:0000256" key="2">
    <source>
        <dbReference type="ARBA" id="ARBA00022679"/>
    </source>
</evidence>
<protein>
    <submittedName>
        <fullName evidence="5">Glycosyltransferase family 1 protein</fullName>
    </submittedName>
</protein>
<gene>
    <name evidence="5" type="ORF">D3791_04560</name>
</gene>
<keyword evidence="6" id="KW-1185">Reference proteome</keyword>
<dbReference type="Pfam" id="PF13439">
    <property type="entry name" value="Glyco_transf_4"/>
    <property type="match status" value="1"/>
</dbReference>
<dbReference type="GO" id="GO:0016757">
    <property type="term" value="F:glycosyltransferase activity"/>
    <property type="evidence" value="ECO:0007669"/>
    <property type="project" value="UniProtKB-KW"/>
</dbReference>
<dbReference type="AlphaFoldDB" id="A0A6H0SNB5"/>
<sequence length="339" mass="37164">MPARILDRHVGGNTTYARTLAEGLQAQGVTINRIPQGAHPALTLVNESLAGLRGRSDDREVLHYVADTGPLFKTRTPSVVTVHGVASRWIDSARNMTQEFIWRTRVGRAIASCDEIITVSNSSATDIHEIFGVDKSRIHVIHHGIDIGDFRSQRELSAEVSAKIPSDYVLYLGNVEPRKNLMALIDAFQHPSVKALGLPLVIAGKPAWNFEDSMKKIEAATNVIHLGFVSDDDKIALMQQCTVFAFPSLYEGFGFPVLEAMAAGAVTITTSEGSLAEVAGPALRFESPNTDSLREGIIRAVTDESLRNSGTRDYQPWVEQFTWDQSVAKHLEIYEGLLA</sequence>
<dbReference type="PANTHER" id="PTHR46401:SF2">
    <property type="entry name" value="GLYCOSYLTRANSFERASE WBBK-RELATED"/>
    <property type="match status" value="1"/>
</dbReference>
<feature type="domain" description="Glycosyl transferase family 1" evidence="3">
    <location>
        <begin position="165"/>
        <end position="308"/>
    </location>
</feature>
<keyword evidence="1" id="KW-0328">Glycosyltransferase</keyword>
<name>A0A6H0SNB5_9MICC</name>
<accession>A0A6H0SNB5</accession>
<dbReference type="Gene3D" id="3.40.50.2000">
    <property type="entry name" value="Glycogen Phosphorylase B"/>
    <property type="match status" value="2"/>
</dbReference>
<dbReference type="EMBL" id="CP032549">
    <property type="protein sequence ID" value="QIV88650.1"/>
    <property type="molecule type" value="Genomic_DNA"/>
</dbReference>
<dbReference type="PANTHER" id="PTHR46401">
    <property type="entry name" value="GLYCOSYLTRANSFERASE WBBK-RELATED"/>
    <property type="match status" value="1"/>
</dbReference>
<dbReference type="InterPro" id="IPR001296">
    <property type="entry name" value="Glyco_trans_1"/>
</dbReference>
<proteinExistence type="predicted"/>
<evidence type="ECO:0000313" key="5">
    <source>
        <dbReference type="EMBL" id="QIV88650.1"/>
    </source>
</evidence>
<organism evidence="5 6">
    <name type="scientific">Glutamicibacter mishrai</name>
    <dbReference type="NCBI Taxonomy" id="1775880"/>
    <lineage>
        <taxon>Bacteria</taxon>
        <taxon>Bacillati</taxon>
        <taxon>Actinomycetota</taxon>
        <taxon>Actinomycetes</taxon>
        <taxon>Micrococcales</taxon>
        <taxon>Micrococcaceae</taxon>
        <taxon>Glutamicibacter</taxon>
    </lineage>
</organism>
<dbReference type="SUPFAM" id="SSF53756">
    <property type="entry name" value="UDP-Glycosyltransferase/glycogen phosphorylase"/>
    <property type="match status" value="1"/>
</dbReference>
<dbReference type="CDD" id="cd03809">
    <property type="entry name" value="GT4_MtfB-like"/>
    <property type="match status" value="1"/>
</dbReference>
<dbReference type="GO" id="GO:0009103">
    <property type="term" value="P:lipopolysaccharide biosynthetic process"/>
    <property type="evidence" value="ECO:0007669"/>
    <property type="project" value="TreeGrafter"/>
</dbReference>
<dbReference type="Proteomes" id="UP000502331">
    <property type="component" value="Chromosome"/>
</dbReference>
<evidence type="ECO:0000256" key="1">
    <source>
        <dbReference type="ARBA" id="ARBA00022676"/>
    </source>
</evidence>
<reference evidence="5 6" key="1">
    <citation type="submission" date="2018-09" db="EMBL/GenBank/DDBJ databases">
        <title>Glutamicibacter mishrai S5-52T (LMG 29155T = KCTC 39846T).</title>
        <authorList>
            <person name="Das S.K."/>
        </authorList>
    </citation>
    <scope>NUCLEOTIDE SEQUENCE [LARGE SCALE GENOMIC DNA]</scope>
    <source>
        <strain evidence="5 6">S5-52</strain>
    </source>
</reference>